<evidence type="ECO:0000256" key="1">
    <source>
        <dbReference type="SAM" id="MobiDB-lite"/>
    </source>
</evidence>
<name>A0A6H5IAL4_9HYME</name>
<sequence>MIPMEVPRTRQPVSCVDSMCRALAAENPKKDISNITISCRYRPAESREEDTKMIPTEVPKTRLKEDPKMIPMEVPKTRLKEDPKMIPTEVPKTRLKEDPKMHPLYGDNFWQRSDQNRPLSIPTYYAYSAERQHPQLVYHTADSDPIRKLLNYSIRRKTEECLVTESSMPEQHIYNMALVPRAAALSIAQNLYTIHIIMYCGVHPVQGAAKFFALCSSKTTTTAALQRKAQTQEKEKTIDLCYYYYYYYYHCCTGQRSWKSSAQQQQQQQQHVEEEEKEGGGYNSFSFEGGVTPVAGLAGLCAIGTDEHREWRHCAAAPSPPAVGQRAAEWGQQPERPVAGRRRQRAQRPQQQQQRRRRRLGEGPPSAVRSYGRATSGRPHRREGPGQEAGAPRQQGPARQARSGPLLLRFEKSHQEAMHRRRRVEVSGTTKIFTCILLSLTQFSIRRRRPFEWLILMTIFANCVALAVYTPYPYSDSNATNLYLVSFRERNRDSK</sequence>
<feature type="region of interest" description="Disordered" evidence="1">
    <location>
        <begin position="265"/>
        <end position="285"/>
    </location>
</feature>
<proteinExistence type="predicted"/>
<dbReference type="OrthoDB" id="431720at2759"/>
<keyword evidence="2" id="KW-0812">Transmembrane</keyword>
<accession>A0A6H5IAL4</accession>
<dbReference type="EMBL" id="CADCXV010000672">
    <property type="protein sequence ID" value="CAB0032234.1"/>
    <property type="molecule type" value="Genomic_DNA"/>
</dbReference>
<organism evidence="3 4">
    <name type="scientific">Trichogramma brassicae</name>
    <dbReference type="NCBI Taxonomy" id="86971"/>
    <lineage>
        <taxon>Eukaryota</taxon>
        <taxon>Metazoa</taxon>
        <taxon>Ecdysozoa</taxon>
        <taxon>Arthropoda</taxon>
        <taxon>Hexapoda</taxon>
        <taxon>Insecta</taxon>
        <taxon>Pterygota</taxon>
        <taxon>Neoptera</taxon>
        <taxon>Endopterygota</taxon>
        <taxon>Hymenoptera</taxon>
        <taxon>Apocrita</taxon>
        <taxon>Proctotrupomorpha</taxon>
        <taxon>Chalcidoidea</taxon>
        <taxon>Trichogrammatidae</taxon>
        <taxon>Trichogramma</taxon>
    </lineage>
</organism>
<dbReference type="Proteomes" id="UP000479190">
    <property type="component" value="Unassembled WGS sequence"/>
</dbReference>
<evidence type="ECO:0000313" key="3">
    <source>
        <dbReference type="EMBL" id="CAB0032234.1"/>
    </source>
</evidence>
<feature type="transmembrane region" description="Helical" evidence="2">
    <location>
        <begin position="453"/>
        <end position="472"/>
    </location>
</feature>
<evidence type="ECO:0000256" key="2">
    <source>
        <dbReference type="SAM" id="Phobius"/>
    </source>
</evidence>
<dbReference type="AlphaFoldDB" id="A0A6H5IAL4"/>
<keyword evidence="4" id="KW-1185">Reference proteome</keyword>
<protein>
    <submittedName>
        <fullName evidence="3">Uncharacterized protein</fullName>
    </submittedName>
</protein>
<evidence type="ECO:0000313" key="4">
    <source>
        <dbReference type="Proteomes" id="UP000479190"/>
    </source>
</evidence>
<feature type="region of interest" description="Disordered" evidence="1">
    <location>
        <begin position="317"/>
        <end position="403"/>
    </location>
</feature>
<keyword evidence="2" id="KW-0472">Membrane</keyword>
<reference evidence="3 4" key="1">
    <citation type="submission" date="2020-02" db="EMBL/GenBank/DDBJ databases">
        <authorList>
            <person name="Ferguson B K."/>
        </authorList>
    </citation>
    <scope>NUCLEOTIDE SEQUENCE [LARGE SCALE GENOMIC DNA]</scope>
</reference>
<gene>
    <name evidence="3" type="ORF">TBRA_LOCUS4178</name>
</gene>
<keyword evidence="2" id="KW-1133">Transmembrane helix</keyword>